<name>A0A4Q9KXB0_9MICR</name>
<reference evidence="2 3" key="1">
    <citation type="submission" date="2017-12" db="EMBL/GenBank/DDBJ databases">
        <authorList>
            <person name="Pombert J.-F."/>
            <person name="Haag K.L."/>
            <person name="Ebert D."/>
        </authorList>
    </citation>
    <scope>NUCLEOTIDE SEQUENCE [LARGE SCALE GENOMIC DNA]</scope>
    <source>
        <strain evidence="2">BE-OM-2</strain>
    </source>
</reference>
<organism evidence="2 3">
    <name type="scientific">Hamiltosporidium magnivora</name>
    <dbReference type="NCBI Taxonomy" id="148818"/>
    <lineage>
        <taxon>Eukaryota</taxon>
        <taxon>Fungi</taxon>
        <taxon>Fungi incertae sedis</taxon>
        <taxon>Microsporidia</taxon>
        <taxon>Dubosqiidae</taxon>
        <taxon>Hamiltosporidium</taxon>
    </lineage>
</organism>
<sequence length="69" mass="7964">MRVEMHEEPIPPLKEDKREEDGVKTENMKNIIPHISEERITLEVPPKNINEGSDSEELTAVVKEVEENI</sequence>
<feature type="compositionally biased region" description="Basic and acidic residues" evidence="1">
    <location>
        <begin position="1"/>
        <end position="27"/>
    </location>
</feature>
<feature type="region of interest" description="Disordered" evidence="1">
    <location>
        <begin position="1"/>
        <end position="32"/>
    </location>
</feature>
<proteinExistence type="predicted"/>
<evidence type="ECO:0000313" key="2">
    <source>
        <dbReference type="EMBL" id="TBT98799.1"/>
    </source>
</evidence>
<protein>
    <submittedName>
        <fullName evidence="2">Uncharacterized protein</fullName>
    </submittedName>
</protein>
<dbReference type="EMBL" id="PITI01002226">
    <property type="protein sequence ID" value="TBT98799.1"/>
    <property type="molecule type" value="Genomic_DNA"/>
</dbReference>
<gene>
    <name evidence="2" type="ORF">CWI36_2226p0010</name>
</gene>
<dbReference type="VEuPathDB" id="MicrosporidiaDB:CWI36_2226p0010"/>
<evidence type="ECO:0000256" key="1">
    <source>
        <dbReference type="SAM" id="MobiDB-lite"/>
    </source>
</evidence>
<dbReference type="AlphaFoldDB" id="A0A4Q9KXB0"/>
<evidence type="ECO:0000313" key="3">
    <source>
        <dbReference type="Proteomes" id="UP000291404"/>
    </source>
</evidence>
<keyword evidence="3" id="KW-1185">Reference proteome</keyword>
<comment type="caution">
    <text evidence="2">The sequence shown here is derived from an EMBL/GenBank/DDBJ whole genome shotgun (WGS) entry which is preliminary data.</text>
</comment>
<dbReference type="Proteomes" id="UP000291404">
    <property type="component" value="Unassembled WGS sequence"/>
</dbReference>
<accession>A0A4Q9KXB0</accession>